<dbReference type="InterPro" id="IPR010562">
    <property type="entry name" value="Haemolymph_juvenile_hormone-bd"/>
</dbReference>
<dbReference type="PANTHER" id="PTHR11008:SF32">
    <property type="entry name" value="CIRCADIAN CLOCK-CONTROLLED PROTEIN DAYWAKE-RELATED"/>
    <property type="match status" value="1"/>
</dbReference>
<dbReference type="PANTHER" id="PTHR11008">
    <property type="entry name" value="PROTEIN TAKEOUT-LIKE PROTEIN"/>
    <property type="match status" value="1"/>
</dbReference>
<gene>
    <name evidence="2" type="primary">LOC112056270</name>
</gene>
<dbReference type="GeneID" id="112056270"/>
<proteinExistence type="predicted"/>
<dbReference type="SMART" id="SM00700">
    <property type="entry name" value="JHBP"/>
    <property type="match status" value="1"/>
</dbReference>
<accession>A0ABM3LTQ6</accession>
<keyword evidence="1" id="KW-1185">Reference proteome</keyword>
<dbReference type="InterPro" id="IPR038606">
    <property type="entry name" value="To_sf"/>
</dbReference>
<dbReference type="Pfam" id="PF06585">
    <property type="entry name" value="JHBP"/>
    <property type="match status" value="1"/>
</dbReference>
<dbReference type="Proteomes" id="UP001652582">
    <property type="component" value="Chromosome 17"/>
</dbReference>
<name>A0ABM3LTQ6_BICAN</name>
<protein>
    <submittedName>
        <fullName evidence="2">Circadian clock-controlled protein daywake-like</fullName>
    </submittedName>
</protein>
<reference evidence="2" key="1">
    <citation type="submission" date="2025-08" db="UniProtKB">
        <authorList>
            <consortium name="RefSeq"/>
        </authorList>
    </citation>
    <scope>IDENTIFICATION</scope>
</reference>
<organism evidence="1 2">
    <name type="scientific">Bicyclus anynana</name>
    <name type="common">Squinting bush brown butterfly</name>
    <dbReference type="NCBI Taxonomy" id="110368"/>
    <lineage>
        <taxon>Eukaryota</taxon>
        <taxon>Metazoa</taxon>
        <taxon>Ecdysozoa</taxon>
        <taxon>Arthropoda</taxon>
        <taxon>Hexapoda</taxon>
        <taxon>Insecta</taxon>
        <taxon>Pterygota</taxon>
        <taxon>Neoptera</taxon>
        <taxon>Endopterygota</taxon>
        <taxon>Lepidoptera</taxon>
        <taxon>Glossata</taxon>
        <taxon>Ditrysia</taxon>
        <taxon>Papilionoidea</taxon>
        <taxon>Nymphalidae</taxon>
        <taxon>Satyrinae</taxon>
        <taxon>Satyrini</taxon>
        <taxon>Mycalesina</taxon>
        <taxon>Bicyclus</taxon>
    </lineage>
</organism>
<sequence>MMAVSDPLTYEKCALEDSECIIKQAQAALPSFVQGIPELGIKKLDKLHMDKITIDIPGIFSELTNVEIGGLSNAIIDDISINVPYKIMRISFNTDLNTECDYKLNGTLFGFPIFGNGKGHFSLKNLQIEMIIIFDIIKSDQGKDILDFKSYMYGADAIDGLHSHFENMYNGDKEKSDMYHELVNKNWRLIVTNYGRYFTPLVVKEMYEGVKTAMCSRNLEDLALYGKSEK</sequence>
<evidence type="ECO:0000313" key="1">
    <source>
        <dbReference type="Proteomes" id="UP001652582"/>
    </source>
</evidence>
<dbReference type="RefSeq" id="XP_052742451.1">
    <property type="nucleotide sequence ID" value="XM_052886491.1"/>
</dbReference>
<dbReference type="Gene3D" id="3.15.10.30">
    <property type="entry name" value="Haemolymph juvenile hormone binding protein"/>
    <property type="match status" value="1"/>
</dbReference>
<evidence type="ECO:0000313" key="2">
    <source>
        <dbReference type="RefSeq" id="XP_052742451.1"/>
    </source>
</evidence>